<sequence length="65" mass="7390">MMGFLSLSYQQHRNILFELCHYPDSQISSLWCNPNILPSPKQLGKHVLRCTLVVESSPSLCQVSN</sequence>
<dbReference type="Proteomes" id="UP000238479">
    <property type="component" value="Chromosome 7"/>
</dbReference>
<dbReference type="AlphaFoldDB" id="A0A2P6PIP4"/>
<gene>
    <name evidence="1" type="ORF">RchiOBHm_Chr7g0243221</name>
</gene>
<evidence type="ECO:0000313" key="1">
    <source>
        <dbReference type="EMBL" id="PRQ21797.1"/>
    </source>
</evidence>
<reference evidence="1 2" key="1">
    <citation type="journal article" date="2018" name="Nat. Genet.">
        <title>The Rosa genome provides new insights in the design of modern roses.</title>
        <authorList>
            <person name="Bendahmane M."/>
        </authorList>
    </citation>
    <scope>NUCLEOTIDE SEQUENCE [LARGE SCALE GENOMIC DNA]</scope>
    <source>
        <strain evidence="2">cv. Old Blush</strain>
    </source>
</reference>
<accession>A0A2P6PIP4</accession>
<keyword evidence="2" id="KW-1185">Reference proteome</keyword>
<organism evidence="1 2">
    <name type="scientific">Rosa chinensis</name>
    <name type="common">China rose</name>
    <dbReference type="NCBI Taxonomy" id="74649"/>
    <lineage>
        <taxon>Eukaryota</taxon>
        <taxon>Viridiplantae</taxon>
        <taxon>Streptophyta</taxon>
        <taxon>Embryophyta</taxon>
        <taxon>Tracheophyta</taxon>
        <taxon>Spermatophyta</taxon>
        <taxon>Magnoliopsida</taxon>
        <taxon>eudicotyledons</taxon>
        <taxon>Gunneridae</taxon>
        <taxon>Pentapetalae</taxon>
        <taxon>rosids</taxon>
        <taxon>fabids</taxon>
        <taxon>Rosales</taxon>
        <taxon>Rosaceae</taxon>
        <taxon>Rosoideae</taxon>
        <taxon>Rosoideae incertae sedis</taxon>
        <taxon>Rosa</taxon>
    </lineage>
</organism>
<evidence type="ECO:0000313" key="2">
    <source>
        <dbReference type="Proteomes" id="UP000238479"/>
    </source>
</evidence>
<protein>
    <submittedName>
        <fullName evidence="1">Uncharacterized protein</fullName>
    </submittedName>
</protein>
<dbReference type="Gramene" id="PRQ21797">
    <property type="protein sequence ID" value="PRQ21797"/>
    <property type="gene ID" value="RchiOBHm_Chr7g0243221"/>
</dbReference>
<name>A0A2P6PIP4_ROSCH</name>
<proteinExistence type="predicted"/>
<comment type="caution">
    <text evidence="1">The sequence shown here is derived from an EMBL/GenBank/DDBJ whole genome shotgun (WGS) entry which is preliminary data.</text>
</comment>
<dbReference type="EMBL" id="PDCK01000045">
    <property type="protein sequence ID" value="PRQ21797.1"/>
    <property type="molecule type" value="Genomic_DNA"/>
</dbReference>